<dbReference type="PROSITE" id="PS01358">
    <property type="entry name" value="ZF_RANBP2_1"/>
    <property type="match status" value="1"/>
</dbReference>
<keyword evidence="1" id="KW-0479">Metal-binding</keyword>
<dbReference type="SMART" id="SM00487">
    <property type="entry name" value="DEXDc"/>
    <property type="match status" value="1"/>
</dbReference>
<evidence type="ECO:0000256" key="4">
    <source>
        <dbReference type="ARBA" id="ARBA00022801"/>
    </source>
</evidence>
<feature type="region of interest" description="Disordered" evidence="9">
    <location>
        <begin position="793"/>
        <end position="816"/>
    </location>
</feature>
<dbReference type="InterPro" id="IPR002711">
    <property type="entry name" value="HNH"/>
</dbReference>
<dbReference type="GO" id="GO:0005524">
    <property type="term" value="F:ATP binding"/>
    <property type="evidence" value="ECO:0007669"/>
    <property type="project" value="UniProtKB-KW"/>
</dbReference>
<feature type="domain" description="Helicase ATP-binding" evidence="11">
    <location>
        <begin position="34"/>
        <end position="197"/>
    </location>
</feature>
<dbReference type="PANTHER" id="PTHR45766:SF3">
    <property type="entry name" value="DNA ANNEALING HELICASE AND ENDONUCLEASE ZRANB3"/>
    <property type="match status" value="1"/>
</dbReference>
<dbReference type="InterPro" id="IPR038718">
    <property type="entry name" value="SNF2-like_sf"/>
</dbReference>
<dbReference type="Gene3D" id="2.30.30.380">
    <property type="entry name" value="Zn-finger domain of Sec23/24"/>
    <property type="match status" value="1"/>
</dbReference>
<dbReference type="InterPro" id="IPR014001">
    <property type="entry name" value="Helicase_ATP-bd"/>
</dbReference>
<evidence type="ECO:0000259" key="11">
    <source>
        <dbReference type="PROSITE" id="PS51192"/>
    </source>
</evidence>
<dbReference type="GO" id="GO:0008270">
    <property type="term" value="F:zinc ion binding"/>
    <property type="evidence" value="ECO:0007669"/>
    <property type="project" value="UniProtKB-KW"/>
</dbReference>
<evidence type="ECO:0000256" key="1">
    <source>
        <dbReference type="ARBA" id="ARBA00022723"/>
    </source>
</evidence>
<feature type="region of interest" description="Disordered" evidence="9">
    <location>
        <begin position="547"/>
        <end position="571"/>
    </location>
</feature>
<dbReference type="CDD" id="cd00085">
    <property type="entry name" value="HNHc"/>
    <property type="match status" value="1"/>
</dbReference>
<feature type="domain" description="Helicase C-terminal" evidence="12">
    <location>
        <begin position="342"/>
        <end position="508"/>
    </location>
</feature>
<dbReference type="Pfam" id="PF01844">
    <property type="entry name" value="HNH"/>
    <property type="match status" value="1"/>
</dbReference>
<gene>
    <name evidence="13" type="ORF">Bpfe_023721</name>
</gene>
<dbReference type="GO" id="GO:0006281">
    <property type="term" value="P:DNA repair"/>
    <property type="evidence" value="ECO:0007669"/>
    <property type="project" value="TreeGrafter"/>
</dbReference>
<dbReference type="SUPFAM" id="SSF90209">
    <property type="entry name" value="Ran binding protein zinc finger-like"/>
    <property type="match status" value="1"/>
</dbReference>
<dbReference type="EMBL" id="JASAOG010000159">
    <property type="protein sequence ID" value="KAK0046854.1"/>
    <property type="molecule type" value="Genomic_DNA"/>
</dbReference>
<dbReference type="GO" id="GO:0016787">
    <property type="term" value="F:hydrolase activity"/>
    <property type="evidence" value="ECO:0007669"/>
    <property type="project" value="UniProtKB-KW"/>
</dbReference>
<dbReference type="SUPFAM" id="SSF52540">
    <property type="entry name" value="P-loop containing nucleoside triphosphate hydrolases"/>
    <property type="match status" value="2"/>
</dbReference>
<dbReference type="InterPro" id="IPR049730">
    <property type="entry name" value="SNF2/RAD54-like_C"/>
</dbReference>
<reference evidence="13" key="2">
    <citation type="submission" date="2023-04" db="EMBL/GenBank/DDBJ databases">
        <authorList>
            <person name="Bu L."/>
            <person name="Lu L."/>
            <person name="Laidemitt M.R."/>
            <person name="Zhang S.M."/>
            <person name="Mutuku M."/>
            <person name="Mkoji G."/>
            <person name="Steinauer M."/>
            <person name="Loker E.S."/>
        </authorList>
    </citation>
    <scope>NUCLEOTIDE SEQUENCE</scope>
    <source>
        <strain evidence="13">KasaAsao</strain>
        <tissue evidence="13">Whole Snail</tissue>
    </source>
</reference>
<dbReference type="Pfam" id="PF00271">
    <property type="entry name" value="Helicase_C"/>
    <property type="match status" value="1"/>
</dbReference>
<evidence type="ECO:0000259" key="10">
    <source>
        <dbReference type="PROSITE" id="PS50199"/>
    </source>
</evidence>
<evidence type="ECO:0000259" key="12">
    <source>
        <dbReference type="PROSITE" id="PS51194"/>
    </source>
</evidence>
<dbReference type="Gene3D" id="3.40.50.10810">
    <property type="entry name" value="Tandem AAA-ATPase domain"/>
    <property type="match status" value="1"/>
</dbReference>
<dbReference type="AlphaFoldDB" id="A0AAD8B3R8"/>
<evidence type="ECO:0000256" key="2">
    <source>
        <dbReference type="ARBA" id="ARBA00022741"/>
    </source>
</evidence>
<dbReference type="GO" id="GO:0004386">
    <property type="term" value="F:helicase activity"/>
    <property type="evidence" value="ECO:0007669"/>
    <property type="project" value="UniProtKB-KW"/>
</dbReference>
<keyword evidence="13" id="KW-0255">Endonuclease</keyword>
<accession>A0AAD8B3R8</accession>
<dbReference type="CDD" id="cd18010">
    <property type="entry name" value="DEXHc_HARP_SMARCAL1"/>
    <property type="match status" value="1"/>
</dbReference>
<keyword evidence="5 13" id="KW-0347">Helicase</keyword>
<dbReference type="SMART" id="SM00547">
    <property type="entry name" value="ZnF_RBZ"/>
    <property type="match status" value="1"/>
</dbReference>
<dbReference type="SMART" id="SM00490">
    <property type="entry name" value="HELICc"/>
    <property type="match status" value="1"/>
</dbReference>
<organism evidence="13 14">
    <name type="scientific">Biomphalaria pfeifferi</name>
    <name type="common">Bloodfluke planorb</name>
    <name type="synonym">Freshwater snail</name>
    <dbReference type="NCBI Taxonomy" id="112525"/>
    <lineage>
        <taxon>Eukaryota</taxon>
        <taxon>Metazoa</taxon>
        <taxon>Spiralia</taxon>
        <taxon>Lophotrochozoa</taxon>
        <taxon>Mollusca</taxon>
        <taxon>Gastropoda</taxon>
        <taxon>Heterobranchia</taxon>
        <taxon>Euthyneura</taxon>
        <taxon>Panpulmonata</taxon>
        <taxon>Hygrophila</taxon>
        <taxon>Lymnaeoidea</taxon>
        <taxon>Planorbidae</taxon>
        <taxon>Biomphalaria</taxon>
    </lineage>
</organism>
<feature type="compositionally biased region" description="Basic and acidic residues" evidence="9">
    <location>
        <begin position="796"/>
        <end position="812"/>
    </location>
</feature>
<dbReference type="InterPro" id="IPR027417">
    <property type="entry name" value="P-loop_NTPase"/>
</dbReference>
<dbReference type="InterPro" id="IPR036443">
    <property type="entry name" value="Znf_RanBP2_sf"/>
</dbReference>
<dbReference type="InterPro" id="IPR001650">
    <property type="entry name" value="Helicase_C-like"/>
</dbReference>
<evidence type="ECO:0000256" key="7">
    <source>
        <dbReference type="ARBA" id="ARBA00022840"/>
    </source>
</evidence>
<keyword evidence="7" id="KW-0067">ATP-binding</keyword>
<evidence type="ECO:0000256" key="3">
    <source>
        <dbReference type="ARBA" id="ARBA00022771"/>
    </source>
</evidence>
<dbReference type="Pfam" id="PF00176">
    <property type="entry name" value="SNF2-rel_dom"/>
    <property type="match status" value="1"/>
</dbReference>
<dbReference type="PROSITE" id="PS50199">
    <property type="entry name" value="ZF_RANBP2_2"/>
    <property type="match status" value="1"/>
</dbReference>
<evidence type="ECO:0000256" key="9">
    <source>
        <dbReference type="SAM" id="MobiDB-lite"/>
    </source>
</evidence>
<sequence>MDVPRKYECNENVLSKLPKKLYEKLMPFQKEGVEFAIGKNGCCLIADEMGLGKTLQAISVAYYYRDEWPLLIIVPSSLKFCWIEELEKWLPDVLPHHIKLVHCGSDASKIANSLITIVTYGLLRLPSSKVLREAIESCKFKVVICDESHYLKNHKSLSCKVIIPLIKSAERRILLSGTPALAKPVELYSQIDAICPKKFGTFWQFADRYCDAHTVFYGKFRKRKIDGASNLEELQKKLTDMLMIRREKSEVLTELPPKQRQRILFELKASTLKKEILDKFSELRKQIHQGNKEVQSIFQAAEAQELVRGNSFDKEGNSKQELSIFSQISNLYKLSGDAKIGPVREYIEMLCDSDDLKFLVFAYHHDMMNGIEQALWEKNVKFVRIDGTTKSVDRQQCVSQFQSDPDTRVAILSILAAGVGLTFTAAKLVLFAELYWTPGVMMQCEDRAHRIGQTCSLPVHYLVAKGTMDEWVWAAVCKKTVVTSTALTGQRKQIELTDGNKDQIDLLSNAEMWEPKADDSQLNISDIVRNSRQADQSSILEFFTPTKQHDLKPPTKKRKLSEMDTHQTSKFSKQILKTDNGKLDLQSKGHTSSDVVVISDDDDNDFTIKSLKNKFTYKKKKMNNLHADGNVEAHKKHLNDQTMKMDLENECGKNNKSQNKQNILDHVCQPEDCVISLSIKQQAGGKKALVNDELFSGDDEVQEDNSNTPWSCKVCTFDNHIALSLCEMCSTPKKHKALPMSKKLNGCGKISPSHSKKLESFLNGSLITECLIKDSHENKETVTCENTNYTAIKSSKSSDDHPYDSESSTKEEELFDDIDEEKSLEKSLTESLEHCDKSFTEKSLDLPNRVSPHINTSSNKTELLQNQHCNDICKSLMFSCSLFTGRIYVYNQDGLSLEASFLPIDIELGNLSELPSILQLSPNLKLLQKFVREWSRQTFNISHHLYKISLTETKRRLIAKNGLKFISPLATYNEVRTVKGSKQRYLTKGDIMESALYKAKAVQGSIRFISKEPTVSSAIAHESSGNESLQGLAQIVTEDGIPLCLHCQKPYSNPLLMSKTVSNPENAWQLRLCSYPCMDKYWTLTKASYCRDQIYEIEKGVCRLCQFDAYNFYNRIRVTKGAKVKLNLINKSPYSELTAKQKQKMIEHPQAGQFWHVDHITPVWQGGGMCDLDNLRTLCTPCHLRITQRQAGERATVKKLTGACNNRDITAFFQRL</sequence>
<comment type="caution">
    <text evidence="13">The sequence shown here is derived from an EMBL/GenBank/DDBJ whole genome shotgun (WGS) entry which is preliminary data.</text>
</comment>
<evidence type="ECO:0000313" key="14">
    <source>
        <dbReference type="Proteomes" id="UP001233172"/>
    </source>
</evidence>
<dbReference type="InterPro" id="IPR001876">
    <property type="entry name" value="Znf_RanBP2"/>
</dbReference>
<dbReference type="Gene3D" id="1.10.30.50">
    <property type="match status" value="1"/>
</dbReference>
<dbReference type="CDD" id="cd18793">
    <property type="entry name" value="SF2_C_SNF"/>
    <property type="match status" value="1"/>
</dbReference>
<dbReference type="GO" id="GO:0043596">
    <property type="term" value="C:nuclear replication fork"/>
    <property type="evidence" value="ECO:0007669"/>
    <property type="project" value="TreeGrafter"/>
</dbReference>
<feature type="domain" description="RanBP2-type" evidence="10">
    <location>
        <begin position="705"/>
        <end position="735"/>
    </location>
</feature>
<dbReference type="InterPro" id="IPR003615">
    <property type="entry name" value="HNH_nuc"/>
</dbReference>
<dbReference type="GO" id="GO:0004520">
    <property type="term" value="F:DNA endonuclease activity"/>
    <property type="evidence" value="ECO:0007669"/>
    <property type="project" value="TreeGrafter"/>
</dbReference>
<keyword evidence="14" id="KW-1185">Reference proteome</keyword>
<proteinExistence type="predicted"/>
<keyword evidence="4" id="KW-0378">Hydrolase</keyword>
<evidence type="ECO:0000256" key="6">
    <source>
        <dbReference type="ARBA" id="ARBA00022833"/>
    </source>
</evidence>
<evidence type="ECO:0000313" key="13">
    <source>
        <dbReference type="EMBL" id="KAK0046854.1"/>
    </source>
</evidence>
<evidence type="ECO:0000256" key="5">
    <source>
        <dbReference type="ARBA" id="ARBA00022806"/>
    </source>
</evidence>
<name>A0AAD8B3R8_BIOPF</name>
<keyword evidence="13" id="KW-0540">Nuclease</keyword>
<dbReference type="PROSITE" id="PS51194">
    <property type="entry name" value="HELICASE_CTER"/>
    <property type="match status" value="1"/>
</dbReference>
<keyword evidence="3 8" id="KW-0863">Zinc-finger</keyword>
<keyword evidence="6" id="KW-0862">Zinc</keyword>
<dbReference type="GO" id="GO:0003676">
    <property type="term" value="F:nucleic acid binding"/>
    <property type="evidence" value="ECO:0007669"/>
    <property type="project" value="InterPro"/>
</dbReference>
<dbReference type="Gene3D" id="3.40.50.300">
    <property type="entry name" value="P-loop containing nucleotide triphosphate hydrolases"/>
    <property type="match status" value="1"/>
</dbReference>
<dbReference type="GO" id="GO:0031297">
    <property type="term" value="P:replication fork processing"/>
    <property type="evidence" value="ECO:0007669"/>
    <property type="project" value="TreeGrafter"/>
</dbReference>
<evidence type="ECO:0000256" key="8">
    <source>
        <dbReference type="PROSITE-ProRule" id="PRU00322"/>
    </source>
</evidence>
<dbReference type="PANTHER" id="PTHR45766">
    <property type="entry name" value="DNA ANNEALING HELICASE AND ENDONUCLEASE ZRANB3 FAMILY MEMBER"/>
    <property type="match status" value="1"/>
</dbReference>
<keyword evidence="2" id="KW-0547">Nucleotide-binding</keyword>
<protein>
    <submittedName>
        <fullName evidence="13">DNA annealing helicase and endonuclease ZRANB3-like isoform X1</fullName>
    </submittedName>
</protein>
<dbReference type="PROSITE" id="PS51192">
    <property type="entry name" value="HELICASE_ATP_BIND_1"/>
    <property type="match status" value="1"/>
</dbReference>
<reference evidence="13" key="1">
    <citation type="journal article" date="2023" name="PLoS Negl. Trop. Dis.">
        <title>A genome sequence for Biomphalaria pfeifferi, the major vector snail for the human-infecting parasite Schistosoma mansoni.</title>
        <authorList>
            <person name="Bu L."/>
            <person name="Lu L."/>
            <person name="Laidemitt M.R."/>
            <person name="Zhang S.M."/>
            <person name="Mutuku M."/>
            <person name="Mkoji G."/>
            <person name="Steinauer M."/>
            <person name="Loker E.S."/>
        </authorList>
    </citation>
    <scope>NUCLEOTIDE SEQUENCE</scope>
    <source>
        <strain evidence="13">KasaAsao</strain>
    </source>
</reference>
<dbReference type="InterPro" id="IPR000330">
    <property type="entry name" value="SNF2_N"/>
</dbReference>
<dbReference type="Proteomes" id="UP001233172">
    <property type="component" value="Unassembled WGS sequence"/>
</dbReference>